<dbReference type="InterPro" id="IPR045365">
    <property type="entry name" value="DUF5884"/>
</dbReference>
<name>A0A3Q8U8A0_9VIRU</name>
<dbReference type="Pfam" id="PF19231">
    <property type="entry name" value="DUF5884"/>
    <property type="match status" value="1"/>
</dbReference>
<dbReference type="EMBL" id="MH046811">
    <property type="protein sequence ID" value="AZL89588.1"/>
    <property type="molecule type" value="Genomic_DNA"/>
</dbReference>
<gene>
    <name evidence="1" type="ORF">Mb0163</name>
</gene>
<evidence type="ECO:0000313" key="1">
    <source>
        <dbReference type="EMBL" id="AZL89588.1"/>
    </source>
</evidence>
<accession>A0A3Q8U8A0</accession>
<organism evidence="1">
    <name type="scientific">Megavirus baoshan</name>
    <dbReference type="NCBI Taxonomy" id="2496520"/>
    <lineage>
        <taxon>Viruses</taxon>
        <taxon>Varidnaviria</taxon>
        <taxon>Bamfordvirae</taxon>
        <taxon>Nucleocytoviricota</taxon>
        <taxon>Megaviricetes</taxon>
        <taxon>Imitervirales</taxon>
        <taxon>Mimiviridae</taxon>
        <taxon>Megamimivirinae</taxon>
        <taxon>Megavirus</taxon>
        <taxon>Megavirus baoshanense</taxon>
    </lineage>
</organism>
<proteinExistence type="predicted"/>
<protein>
    <submittedName>
        <fullName evidence="1">Uncharacterized protein</fullName>
    </submittedName>
</protein>
<reference evidence="1" key="1">
    <citation type="submission" date="2018-03" db="EMBL/GenBank/DDBJ databases">
        <title>Draft genome sequences of Megaviruse, new member of the family Mimiviridae isolated from water in Shanghai, China.</title>
        <authorList>
            <person name="Xia Y."/>
        </authorList>
    </citation>
    <scope>NUCLEOTIDE SEQUENCE</scope>
    <source>
        <strain evidence="1">SH</strain>
    </source>
</reference>
<sequence>MESIIQNIRKLSHQELEYVAGIIEHEKNLNASIEYITTLVPALFKNKISMIKFDTNFNNDNDNINDFNYLKCNGFIEFVDGSVLYSNCGIYTNGDYHQDEDVTLEYSNYNASKNFIIKHNIFDNDTDIKFSKNALEMLYNMDLENTAFNKIMLVTLLYNFCIQTKYICDPNNKINLLNHNIIKKYNNSKTSNRFIYLSDGSKIKYKFER</sequence>